<dbReference type="GO" id="GO:0003677">
    <property type="term" value="F:DNA binding"/>
    <property type="evidence" value="ECO:0007669"/>
    <property type="project" value="UniProtKB-KW"/>
</dbReference>
<dbReference type="AlphaFoldDB" id="A0A1Y3QVW6"/>
<dbReference type="InterPro" id="IPR025269">
    <property type="entry name" value="SAM-like_dom"/>
</dbReference>
<dbReference type="InterPro" id="IPR002104">
    <property type="entry name" value="Integrase_catalytic"/>
</dbReference>
<dbReference type="Pfam" id="PF13102">
    <property type="entry name" value="Phage_int_SAM_5"/>
    <property type="match status" value="1"/>
</dbReference>
<dbReference type="Pfam" id="PF00589">
    <property type="entry name" value="Phage_integrase"/>
    <property type="match status" value="1"/>
</dbReference>
<sequence>MKSTFRILFLARWELKKENGKVPLCARITIDGEKVKFSLKSEVSSGLWDPKSGRARGQTKEALQLNRYLDSIKGQLIGYYHNLSEANEIVTATMVRDAFLGINVKTNMLLTVFEEFNDRQEKLIGIDLAQSTFNKYDLTYRRLKEFLKVKMRKNDILLCQVDRNFVMDFEAYLKIEYKLDTNSSEKLMRIFKRITTMCFKNGQMPKDPFCDHKLKKVKKDRGYLTKSELESIIDYKPDNKRLEKVRDIFLFCCFTGFDYSTTAALTEKNLVTDDEGCQWIETHRIKTRTASKVKLLDIPLSIIRKYKLKRNGDFLLPVMSNAKYNLYLKEMAAACDIEKRVTSHLARHTFATTVTYANGVSIESISKMLGHTKLSTTQIYARIIDKTISDEMDRLALKLNHTRFSLDNKAANNSDQKLFRTTSTIR</sequence>
<evidence type="ECO:0000259" key="4">
    <source>
        <dbReference type="PROSITE" id="PS51898"/>
    </source>
</evidence>
<dbReference type="Pfam" id="PF17293">
    <property type="entry name" value="Arm-DNA-bind_5"/>
    <property type="match status" value="1"/>
</dbReference>
<proteinExistence type="inferred from homology"/>
<feature type="domain" description="Tyr recombinase" evidence="4">
    <location>
        <begin position="219"/>
        <end position="393"/>
    </location>
</feature>
<keyword evidence="3" id="KW-0233">DNA recombination</keyword>
<name>A0A1Y3QVW6_9BACT</name>
<dbReference type="InterPro" id="IPR010998">
    <property type="entry name" value="Integrase_recombinase_N"/>
</dbReference>
<dbReference type="GO" id="GO:0006310">
    <property type="term" value="P:DNA recombination"/>
    <property type="evidence" value="ECO:0007669"/>
    <property type="project" value="UniProtKB-KW"/>
</dbReference>
<dbReference type="Proteomes" id="UP000195772">
    <property type="component" value="Unassembled WGS sequence"/>
</dbReference>
<comment type="caution">
    <text evidence="5">The sequence shown here is derived from an EMBL/GenBank/DDBJ whole genome shotgun (WGS) entry which is preliminary data.</text>
</comment>
<comment type="similarity">
    <text evidence="1">Belongs to the 'phage' integrase family.</text>
</comment>
<dbReference type="PANTHER" id="PTHR30349:SF64">
    <property type="entry name" value="PROPHAGE INTEGRASE INTD-RELATED"/>
    <property type="match status" value="1"/>
</dbReference>
<evidence type="ECO:0000256" key="3">
    <source>
        <dbReference type="ARBA" id="ARBA00023172"/>
    </source>
</evidence>
<evidence type="ECO:0000313" key="5">
    <source>
        <dbReference type="EMBL" id="OUN03832.1"/>
    </source>
</evidence>
<evidence type="ECO:0000256" key="1">
    <source>
        <dbReference type="ARBA" id="ARBA00008857"/>
    </source>
</evidence>
<dbReference type="OrthoDB" id="1493636at2"/>
<gene>
    <name evidence="5" type="ORF">B5G41_05035</name>
</gene>
<accession>A0A1Y3QVW6</accession>
<dbReference type="Gene3D" id="1.10.150.130">
    <property type="match status" value="1"/>
</dbReference>
<dbReference type="GO" id="GO:0015074">
    <property type="term" value="P:DNA integration"/>
    <property type="evidence" value="ECO:0007669"/>
    <property type="project" value="InterPro"/>
</dbReference>
<keyword evidence="2" id="KW-0238">DNA-binding</keyword>
<dbReference type="PANTHER" id="PTHR30349">
    <property type="entry name" value="PHAGE INTEGRASE-RELATED"/>
    <property type="match status" value="1"/>
</dbReference>
<dbReference type="Gene3D" id="1.10.443.10">
    <property type="entry name" value="Intergrase catalytic core"/>
    <property type="match status" value="1"/>
</dbReference>
<dbReference type="InterPro" id="IPR011010">
    <property type="entry name" value="DNA_brk_join_enz"/>
</dbReference>
<protein>
    <recommendedName>
        <fullName evidence="4">Tyr recombinase domain-containing protein</fullName>
    </recommendedName>
</protein>
<dbReference type="SUPFAM" id="SSF56349">
    <property type="entry name" value="DNA breaking-rejoining enzymes"/>
    <property type="match status" value="1"/>
</dbReference>
<dbReference type="InterPro" id="IPR050090">
    <property type="entry name" value="Tyrosine_recombinase_XerCD"/>
</dbReference>
<evidence type="ECO:0000256" key="2">
    <source>
        <dbReference type="ARBA" id="ARBA00023125"/>
    </source>
</evidence>
<dbReference type="InterPro" id="IPR035386">
    <property type="entry name" value="Arm-DNA-bind_5"/>
</dbReference>
<dbReference type="PROSITE" id="PS51898">
    <property type="entry name" value="TYR_RECOMBINASE"/>
    <property type="match status" value="1"/>
</dbReference>
<dbReference type="InterPro" id="IPR013762">
    <property type="entry name" value="Integrase-like_cat_sf"/>
</dbReference>
<reference evidence="6" key="1">
    <citation type="submission" date="2017-04" db="EMBL/GenBank/DDBJ databases">
        <title>Function of individual gut microbiota members based on whole genome sequencing of pure cultures obtained from chicken caecum.</title>
        <authorList>
            <person name="Medvecky M."/>
            <person name="Cejkova D."/>
            <person name="Polansky O."/>
            <person name="Karasova D."/>
            <person name="Kubasova T."/>
            <person name="Cizek A."/>
            <person name="Rychlik I."/>
        </authorList>
    </citation>
    <scope>NUCLEOTIDE SEQUENCE [LARGE SCALE GENOMIC DNA]</scope>
    <source>
        <strain evidence="6">An90</strain>
    </source>
</reference>
<dbReference type="EMBL" id="NFHB01000003">
    <property type="protein sequence ID" value="OUN03832.1"/>
    <property type="molecule type" value="Genomic_DNA"/>
</dbReference>
<organism evidence="5 6">
    <name type="scientific">Alistipes onderdonkii</name>
    <dbReference type="NCBI Taxonomy" id="328813"/>
    <lineage>
        <taxon>Bacteria</taxon>
        <taxon>Pseudomonadati</taxon>
        <taxon>Bacteroidota</taxon>
        <taxon>Bacteroidia</taxon>
        <taxon>Bacteroidales</taxon>
        <taxon>Rikenellaceae</taxon>
        <taxon>Alistipes</taxon>
    </lineage>
</organism>
<evidence type="ECO:0000313" key="6">
    <source>
        <dbReference type="Proteomes" id="UP000195772"/>
    </source>
</evidence>
<dbReference type="CDD" id="cd01185">
    <property type="entry name" value="INTN1_C_like"/>
    <property type="match status" value="1"/>
</dbReference>